<dbReference type="OrthoDB" id="445362at2759"/>
<protein>
    <recommendedName>
        <fullName evidence="1">SPIN90/Ldb17 leucine-rich domain-containing protein</fullName>
    </recommendedName>
</protein>
<evidence type="ECO:0000313" key="2">
    <source>
        <dbReference type="EMBL" id="KXN66152.1"/>
    </source>
</evidence>
<dbReference type="InterPro" id="IPR018556">
    <property type="entry name" value="SPIN90/Ldb17_LRD"/>
</dbReference>
<proteinExistence type="predicted"/>
<dbReference type="STRING" id="796925.A0A137NTT7"/>
<dbReference type="PANTHER" id="PTHR13357">
    <property type="entry name" value="SH3 ADAPTER PROTEIN SPIN90 NCK INTERACTING PROTEIN WITH SH3 DOMAIN"/>
    <property type="match status" value="1"/>
</dbReference>
<dbReference type="AlphaFoldDB" id="A0A137NTT7"/>
<sequence length="379" mass="43935">MDSYEFLNRVILNTYKISSKNRLSIPEQTKKLFEVVERGICLISTNLELNTVDYNNKKELAEILLNSKLFSSQLKRIIPFLIIKGAHTTANDEFYGCLWLVYTIIYQAISLNSGREVDNEWVSQVIQLEYIYKLTREIREPIDGRLELPAVQLLGLICSKSTLNSIDRSYLDKKLVDCLFDMVEFLRGKDDILEEHLIQLILVIHNQFTLLLPRKNNILIASSAYSPTIVLLALEAKHFTAKTFGEALIFFLNRSKDTLVQSATLKFISDIFNYRPTSNYFYTNDLYVLVDIIIRQLNDLCSNLDQVKLDYLNCLYSLLPNSQYSSYFYKCNEIETLLQHLSNMEISEHYHGLCSSIQCQAQELLNRLDNLKATKLKIQ</sequence>
<reference evidence="2 3" key="1">
    <citation type="journal article" date="2015" name="Genome Biol. Evol.">
        <title>Phylogenomic analyses indicate that early fungi evolved digesting cell walls of algal ancestors of land plants.</title>
        <authorList>
            <person name="Chang Y."/>
            <person name="Wang S."/>
            <person name="Sekimoto S."/>
            <person name="Aerts A.L."/>
            <person name="Choi C."/>
            <person name="Clum A."/>
            <person name="LaButti K.M."/>
            <person name="Lindquist E.A."/>
            <person name="Yee Ngan C."/>
            <person name="Ohm R.A."/>
            <person name="Salamov A.A."/>
            <person name="Grigoriev I.V."/>
            <person name="Spatafora J.W."/>
            <person name="Berbee M.L."/>
        </authorList>
    </citation>
    <scope>NUCLEOTIDE SEQUENCE [LARGE SCALE GENOMIC DNA]</scope>
    <source>
        <strain evidence="2 3">NRRL 28638</strain>
    </source>
</reference>
<evidence type="ECO:0000313" key="3">
    <source>
        <dbReference type="Proteomes" id="UP000070444"/>
    </source>
</evidence>
<dbReference type="InterPro" id="IPR030125">
    <property type="entry name" value="SPIN90/Ldb17"/>
</dbReference>
<accession>A0A137NTT7</accession>
<evidence type="ECO:0000259" key="1">
    <source>
        <dbReference type="Pfam" id="PF09431"/>
    </source>
</evidence>
<dbReference type="EMBL" id="KQ964761">
    <property type="protein sequence ID" value="KXN66152.1"/>
    <property type="molecule type" value="Genomic_DNA"/>
</dbReference>
<organism evidence="2 3">
    <name type="scientific">Conidiobolus coronatus (strain ATCC 28846 / CBS 209.66 / NRRL 28638)</name>
    <name type="common">Delacroixia coronata</name>
    <dbReference type="NCBI Taxonomy" id="796925"/>
    <lineage>
        <taxon>Eukaryota</taxon>
        <taxon>Fungi</taxon>
        <taxon>Fungi incertae sedis</taxon>
        <taxon>Zoopagomycota</taxon>
        <taxon>Entomophthoromycotina</taxon>
        <taxon>Entomophthoromycetes</taxon>
        <taxon>Entomophthorales</taxon>
        <taxon>Ancylistaceae</taxon>
        <taxon>Conidiobolus</taxon>
    </lineage>
</organism>
<gene>
    <name evidence="2" type="ORF">CONCODRAFT_73864</name>
</gene>
<dbReference type="GO" id="GO:0006897">
    <property type="term" value="P:endocytosis"/>
    <property type="evidence" value="ECO:0007669"/>
    <property type="project" value="TreeGrafter"/>
</dbReference>
<name>A0A137NTT7_CONC2</name>
<dbReference type="Pfam" id="PF09431">
    <property type="entry name" value="SPIN90_LRD"/>
    <property type="match status" value="1"/>
</dbReference>
<dbReference type="PANTHER" id="PTHR13357:SF1">
    <property type="entry name" value="NCK-INTERACTING PROTEIN WITH SH3 DOMAIN"/>
    <property type="match status" value="1"/>
</dbReference>
<dbReference type="Proteomes" id="UP000070444">
    <property type="component" value="Unassembled WGS sequence"/>
</dbReference>
<keyword evidence="3" id="KW-1185">Reference proteome</keyword>
<feature type="domain" description="SPIN90/Ldb17 leucine-rich" evidence="1">
    <location>
        <begin position="191"/>
        <end position="334"/>
    </location>
</feature>
<dbReference type="GO" id="GO:0071933">
    <property type="term" value="F:Arp2/3 complex binding"/>
    <property type="evidence" value="ECO:0007669"/>
    <property type="project" value="TreeGrafter"/>
</dbReference>